<dbReference type="PROSITE" id="PS00108">
    <property type="entry name" value="PROTEIN_KINASE_ST"/>
    <property type="match status" value="1"/>
</dbReference>
<dbReference type="RefSeq" id="XP_031382566.1">
    <property type="nucleotide sequence ID" value="XM_031526706.1"/>
</dbReference>
<dbReference type="PRINTS" id="PR00109">
    <property type="entry name" value="TYRKINASE"/>
</dbReference>
<dbReference type="InterPro" id="IPR008271">
    <property type="entry name" value="Ser/Thr_kinase_AS"/>
</dbReference>
<dbReference type="InterPro" id="IPR050167">
    <property type="entry name" value="Ser_Thr_protein_kinase"/>
</dbReference>
<dbReference type="InterPro" id="IPR000719">
    <property type="entry name" value="Prot_kinase_dom"/>
</dbReference>
<reference evidence="12" key="2">
    <citation type="submission" date="2017-06" db="EMBL/GenBank/DDBJ databases">
        <title>The pomegranate genome and the genomics of punicalagin biosynthesis.</title>
        <authorList>
            <person name="Xu C."/>
        </authorList>
    </citation>
    <scope>NUCLEOTIDE SEQUENCE [LARGE SCALE GENOMIC DNA]</scope>
    <source>
        <tissue evidence="12">Fresh leaf</tissue>
    </source>
</reference>
<dbReference type="SMART" id="SM00220">
    <property type="entry name" value="S_TKc"/>
    <property type="match status" value="1"/>
</dbReference>
<dbReference type="FunFam" id="3.30.200.20:FF:000060">
    <property type="entry name" value="Serine/threonine-protein kinase isoform 1"/>
    <property type="match status" value="1"/>
</dbReference>
<dbReference type="GO" id="GO:0007165">
    <property type="term" value="P:signal transduction"/>
    <property type="evidence" value="ECO:0007669"/>
    <property type="project" value="TreeGrafter"/>
</dbReference>
<keyword evidence="6" id="KW-0547">Nucleotide-binding</keyword>
<comment type="similarity">
    <text evidence="1">Belongs to the protein kinase superfamily. TKL Ser/Thr protein kinase family. RAF subfamily.</text>
</comment>
<sequence>MLDGAQRFTGIIGLKHHDSNYYDLSPGFYHVLNEGSNMSIDSLASLQTSNGGGSVAMSVDSSVSSSDSHTHILKHQEKRRRANDDYSVAQSVNYRRGRVTHALSDDALAQALMDSSYPTLGLENYDEWTIDLRKLNMGQPFAQGAFGKLYRGTYNGEEVAIKILERPENDPERAQLMEQQFQQEVRMLARLKHPNIVRFIGACRKPMVWCIVTEYAKGGSVRQFLMKRQNRSVPLKLAIRQALDVARGMAYVHGLGLIHRDLKSDNLLIFSDKSIKIADFGVARIEVQTEGMTPETGTYRWMAPEMIQHRPYTQKVDVYSFGIVLWELITGMLPFQNMTAVQAAFAVVNKNIRPIIPNDCLPVLGEIMTRCWDANPNVRPPFTEVVRLLEEAETEILTTVRKARFRCCIMQPMTMD</sequence>
<evidence type="ECO:0000256" key="6">
    <source>
        <dbReference type="ARBA" id="ARBA00022741"/>
    </source>
</evidence>
<dbReference type="GeneID" id="116196802"/>
<dbReference type="Proteomes" id="UP000515151">
    <property type="component" value="Chromosome 2"/>
</dbReference>
<dbReference type="GO" id="GO:0005524">
    <property type="term" value="F:ATP binding"/>
    <property type="evidence" value="ECO:0007669"/>
    <property type="project" value="UniProtKB-KW"/>
</dbReference>
<evidence type="ECO:0000256" key="5">
    <source>
        <dbReference type="ARBA" id="ARBA00022679"/>
    </source>
</evidence>
<dbReference type="Pfam" id="PF07714">
    <property type="entry name" value="PK_Tyr_Ser-Thr"/>
    <property type="match status" value="1"/>
</dbReference>
<dbReference type="PROSITE" id="PS50011">
    <property type="entry name" value="PROTEIN_KINASE_DOM"/>
    <property type="match status" value="1"/>
</dbReference>
<evidence type="ECO:0000259" key="11">
    <source>
        <dbReference type="PROSITE" id="PS50011"/>
    </source>
</evidence>
<dbReference type="Gene3D" id="3.30.200.20">
    <property type="entry name" value="Phosphorylase Kinase, domain 1"/>
    <property type="match status" value="1"/>
</dbReference>
<dbReference type="RefSeq" id="XP_031382565.1">
    <property type="nucleotide sequence ID" value="XM_031526705.1"/>
</dbReference>
<evidence type="ECO:0000256" key="3">
    <source>
        <dbReference type="ARBA" id="ARBA00022527"/>
    </source>
</evidence>
<evidence type="ECO:0000313" key="14">
    <source>
        <dbReference type="Proteomes" id="UP000515151"/>
    </source>
</evidence>
<dbReference type="GO" id="GO:0005737">
    <property type="term" value="C:cytoplasm"/>
    <property type="evidence" value="ECO:0007669"/>
    <property type="project" value="TreeGrafter"/>
</dbReference>
<reference evidence="13" key="1">
    <citation type="journal article" date="2017" name="Plant J.">
        <title>The pomegranate (Punica granatum L.) genome and the genomics of punicalagin biosynthesis.</title>
        <authorList>
            <person name="Qin G."/>
            <person name="Xu C."/>
            <person name="Ming R."/>
            <person name="Tang H."/>
            <person name="Guyot R."/>
            <person name="Kramer E.M."/>
            <person name="Hu Y."/>
            <person name="Yi X."/>
            <person name="Qi Y."/>
            <person name="Xu X."/>
            <person name="Gao Z."/>
            <person name="Pan H."/>
            <person name="Jian J."/>
            <person name="Tian Y."/>
            <person name="Yue Z."/>
            <person name="Xu Y."/>
        </authorList>
    </citation>
    <scope>NUCLEOTIDE SEQUENCE [LARGE SCALE GENOMIC DNA]</scope>
    <source>
        <strain evidence="13">cv. Dabenzi</strain>
    </source>
</reference>
<keyword evidence="7 15" id="KW-0418">Kinase</keyword>
<comment type="catalytic activity">
    <reaction evidence="9">
        <text>L-threonyl-[protein] + ATP = O-phospho-L-threonyl-[protein] + ADP + H(+)</text>
        <dbReference type="Rhea" id="RHEA:46608"/>
        <dbReference type="Rhea" id="RHEA-COMP:11060"/>
        <dbReference type="Rhea" id="RHEA-COMP:11605"/>
        <dbReference type="ChEBI" id="CHEBI:15378"/>
        <dbReference type="ChEBI" id="CHEBI:30013"/>
        <dbReference type="ChEBI" id="CHEBI:30616"/>
        <dbReference type="ChEBI" id="CHEBI:61977"/>
        <dbReference type="ChEBI" id="CHEBI:456216"/>
        <dbReference type="EC" id="2.7.11.1"/>
    </reaction>
</comment>
<dbReference type="PANTHER" id="PTHR23257:SF930">
    <property type="entry name" value="SERINE_THREONINE-PROTEIN KINASE STY13"/>
    <property type="match status" value="1"/>
</dbReference>
<evidence type="ECO:0000256" key="4">
    <source>
        <dbReference type="ARBA" id="ARBA00022553"/>
    </source>
</evidence>
<reference evidence="15 16" key="4">
    <citation type="submission" date="2025-04" db="UniProtKB">
        <authorList>
            <consortium name="RefSeq"/>
        </authorList>
    </citation>
    <scope>IDENTIFICATION</scope>
    <source>
        <tissue evidence="15 16">Leaf</tissue>
    </source>
</reference>
<dbReference type="CDD" id="cd13999">
    <property type="entry name" value="STKc_MAP3K-like"/>
    <property type="match status" value="1"/>
</dbReference>
<dbReference type="EMBL" id="MTKT01000670">
    <property type="protein sequence ID" value="OWM89232.1"/>
    <property type="molecule type" value="Genomic_DNA"/>
</dbReference>
<evidence type="ECO:0000313" key="16">
    <source>
        <dbReference type="RefSeq" id="XP_031382566.1"/>
    </source>
</evidence>
<dbReference type="PANTHER" id="PTHR23257">
    <property type="entry name" value="SERINE-THREONINE PROTEIN KINASE"/>
    <property type="match status" value="1"/>
</dbReference>
<comment type="catalytic activity">
    <reaction evidence="10">
        <text>L-seryl-[protein] + ATP = O-phospho-L-seryl-[protein] + ADP + H(+)</text>
        <dbReference type="Rhea" id="RHEA:17989"/>
        <dbReference type="Rhea" id="RHEA-COMP:9863"/>
        <dbReference type="Rhea" id="RHEA-COMP:11604"/>
        <dbReference type="ChEBI" id="CHEBI:15378"/>
        <dbReference type="ChEBI" id="CHEBI:29999"/>
        <dbReference type="ChEBI" id="CHEBI:30616"/>
        <dbReference type="ChEBI" id="CHEBI:83421"/>
        <dbReference type="ChEBI" id="CHEBI:456216"/>
        <dbReference type="EC" id="2.7.11.1"/>
    </reaction>
</comment>
<gene>
    <name evidence="15 16" type="primary">LOC116196802</name>
    <name evidence="12" type="ORF">CDL15_Pgr010519</name>
</gene>
<proteinExistence type="inferred from homology"/>
<dbReference type="EC" id="2.7.11.1" evidence="2"/>
<evidence type="ECO:0000256" key="2">
    <source>
        <dbReference type="ARBA" id="ARBA00012513"/>
    </source>
</evidence>
<evidence type="ECO:0000313" key="15">
    <source>
        <dbReference type="RefSeq" id="XP_031382565.1"/>
    </source>
</evidence>
<evidence type="ECO:0000313" key="13">
    <source>
        <dbReference type="Proteomes" id="UP000197138"/>
    </source>
</evidence>
<evidence type="ECO:0000256" key="10">
    <source>
        <dbReference type="ARBA" id="ARBA00048679"/>
    </source>
</evidence>
<dbReference type="OrthoDB" id="4062651at2759"/>
<name>A0A218XY70_PUNGR</name>
<keyword evidence="8" id="KW-0067">ATP-binding</keyword>
<dbReference type="Proteomes" id="UP000197138">
    <property type="component" value="Unassembled WGS sequence"/>
</dbReference>
<accession>A0A218XY70</accession>
<protein>
    <recommendedName>
        <fullName evidence="2">non-specific serine/threonine protein kinase</fullName>
        <ecNumber evidence="2">2.7.11.1</ecNumber>
    </recommendedName>
</protein>
<reference evidence="14" key="3">
    <citation type="journal article" date="2020" name="Plant Biotechnol. J.">
        <title>The pomegranate (Punica granatum L.) draft genome dissects genetic divergence between soft- and hard-seeded cultivars.</title>
        <authorList>
            <person name="Luo X."/>
            <person name="Li H."/>
            <person name="Wu Z."/>
            <person name="Yao W."/>
            <person name="Zhao P."/>
            <person name="Cao D."/>
            <person name="Yu H."/>
            <person name="Li K."/>
            <person name="Poudel K."/>
            <person name="Zhao D."/>
            <person name="Zhang F."/>
            <person name="Xia X."/>
            <person name="Chen L."/>
            <person name="Wang Q."/>
            <person name="Jing D."/>
            <person name="Cao S."/>
        </authorList>
    </citation>
    <scope>NUCLEOTIDE SEQUENCE [LARGE SCALE GENOMIC DNA]</scope>
</reference>
<dbReference type="Gene3D" id="1.10.510.10">
    <property type="entry name" value="Transferase(Phosphotransferase) domain 1"/>
    <property type="match status" value="1"/>
</dbReference>
<dbReference type="InterPro" id="IPR001245">
    <property type="entry name" value="Ser-Thr/Tyr_kinase_cat_dom"/>
</dbReference>
<keyword evidence="4" id="KW-0597">Phosphoprotein</keyword>
<dbReference type="InterPro" id="IPR011009">
    <property type="entry name" value="Kinase-like_dom_sf"/>
</dbReference>
<evidence type="ECO:0000256" key="7">
    <source>
        <dbReference type="ARBA" id="ARBA00022777"/>
    </source>
</evidence>
<dbReference type="FunFam" id="1.10.510.10:FF:000316">
    <property type="entry name" value="serine/threonine-protein kinase HT1"/>
    <property type="match status" value="1"/>
</dbReference>
<evidence type="ECO:0000256" key="1">
    <source>
        <dbReference type="ARBA" id="ARBA00010507"/>
    </source>
</evidence>
<feature type="domain" description="Protein kinase" evidence="11">
    <location>
        <begin position="135"/>
        <end position="397"/>
    </location>
</feature>
<evidence type="ECO:0000256" key="8">
    <source>
        <dbReference type="ARBA" id="ARBA00022840"/>
    </source>
</evidence>
<keyword evidence="5" id="KW-0808">Transferase</keyword>
<dbReference type="AlphaFoldDB" id="A0A218XY70"/>
<evidence type="ECO:0000313" key="12">
    <source>
        <dbReference type="EMBL" id="OWM89232.1"/>
    </source>
</evidence>
<keyword evidence="3" id="KW-0723">Serine/threonine-protein kinase</keyword>
<keyword evidence="14" id="KW-1185">Reference proteome</keyword>
<evidence type="ECO:0000256" key="9">
    <source>
        <dbReference type="ARBA" id="ARBA00047899"/>
    </source>
</evidence>
<dbReference type="SUPFAM" id="SSF56112">
    <property type="entry name" value="Protein kinase-like (PK-like)"/>
    <property type="match status" value="1"/>
</dbReference>
<organism evidence="12 13">
    <name type="scientific">Punica granatum</name>
    <name type="common">Pomegranate</name>
    <dbReference type="NCBI Taxonomy" id="22663"/>
    <lineage>
        <taxon>Eukaryota</taxon>
        <taxon>Viridiplantae</taxon>
        <taxon>Streptophyta</taxon>
        <taxon>Embryophyta</taxon>
        <taxon>Tracheophyta</taxon>
        <taxon>Spermatophyta</taxon>
        <taxon>Magnoliopsida</taxon>
        <taxon>eudicotyledons</taxon>
        <taxon>Gunneridae</taxon>
        <taxon>Pentapetalae</taxon>
        <taxon>rosids</taxon>
        <taxon>malvids</taxon>
        <taxon>Myrtales</taxon>
        <taxon>Lythraceae</taxon>
        <taxon>Punica</taxon>
    </lineage>
</organism>
<dbReference type="GO" id="GO:0004674">
    <property type="term" value="F:protein serine/threonine kinase activity"/>
    <property type="evidence" value="ECO:0007669"/>
    <property type="project" value="UniProtKB-KW"/>
</dbReference>